<protein>
    <submittedName>
        <fullName evidence="1">Uncharacterized protein</fullName>
    </submittedName>
</protein>
<proteinExistence type="predicted"/>
<evidence type="ECO:0000313" key="1">
    <source>
        <dbReference type="EMBL" id="RLE51933.1"/>
    </source>
</evidence>
<reference evidence="1 2" key="1">
    <citation type="submission" date="2018-06" db="EMBL/GenBank/DDBJ databases">
        <title>Extensive metabolic versatility and redundancy in microbially diverse, dynamic hydrothermal sediments.</title>
        <authorList>
            <person name="Dombrowski N."/>
            <person name="Teske A."/>
            <person name="Baker B.J."/>
        </authorList>
    </citation>
    <scope>NUCLEOTIDE SEQUENCE [LARGE SCALE GENOMIC DNA]</scope>
    <source>
        <strain evidence="1">B20_G2</strain>
    </source>
</reference>
<evidence type="ECO:0000313" key="2">
    <source>
        <dbReference type="Proteomes" id="UP000269499"/>
    </source>
</evidence>
<organism evidence="1 2">
    <name type="scientific">Thermoproteota archaeon</name>
    <dbReference type="NCBI Taxonomy" id="2056631"/>
    <lineage>
        <taxon>Archaea</taxon>
        <taxon>Thermoproteota</taxon>
    </lineage>
</organism>
<accession>A0A497EX29</accession>
<sequence length="80" mass="9167">MRTCFLPHFSVGLDPLAGWISEARNIKILNKFEALMTKIPNIVWRIGAFEFRICFGFRYSDLGFKVKPSTKVGSQNPMEV</sequence>
<gene>
    <name evidence="1" type="ORF">DRJ26_05270</name>
</gene>
<dbReference type="AlphaFoldDB" id="A0A497EX29"/>
<name>A0A497EX29_9CREN</name>
<comment type="caution">
    <text evidence="1">The sequence shown here is derived from an EMBL/GenBank/DDBJ whole genome shotgun (WGS) entry which is preliminary data.</text>
</comment>
<dbReference type="Proteomes" id="UP000269499">
    <property type="component" value="Unassembled WGS sequence"/>
</dbReference>
<dbReference type="EMBL" id="QMRA01000142">
    <property type="protein sequence ID" value="RLE51933.1"/>
    <property type="molecule type" value="Genomic_DNA"/>
</dbReference>